<protein>
    <submittedName>
        <fullName evidence="3">AAA family ATPase</fullName>
    </submittedName>
</protein>
<dbReference type="InterPro" id="IPR027417">
    <property type="entry name" value="P-loop_NTPase"/>
</dbReference>
<dbReference type="SUPFAM" id="SSF52540">
    <property type="entry name" value="P-loop containing nucleoside triphosphate hydrolases"/>
    <property type="match status" value="1"/>
</dbReference>
<comment type="caution">
    <text evidence="3">The sequence shown here is derived from an EMBL/GenBank/DDBJ whole genome shotgun (WGS) entry which is preliminary data.</text>
</comment>
<evidence type="ECO:0000259" key="2">
    <source>
        <dbReference type="Pfam" id="PF20469"/>
    </source>
</evidence>
<dbReference type="RefSeq" id="WP_238681109.1">
    <property type="nucleotide sequence ID" value="NZ_JAKKFD010000044.1"/>
</dbReference>
<organism evidence="3 4">
    <name type="scientific">Micromonospora trifolii</name>
    <dbReference type="NCBI Taxonomy" id="2911208"/>
    <lineage>
        <taxon>Bacteria</taxon>
        <taxon>Bacillati</taxon>
        <taxon>Actinomycetota</taxon>
        <taxon>Actinomycetes</taxon>
        <taxon>Micromonosporales</taxon>
        <taxon>Micromonosporaceae</taxon>
        <taxon>Micromonospora</taxon>
    </lineage>
</organism>
<dbReference type="PANTHER" id="PTHR43581">
    <property type="entry name" value="ATP/GTP PHOSPHATASE"/>
    <property type="match status" value="1"/>
</dbReference>
<evidence type="ECO:0000313" key="3">
    <source>
        <dbReference type="EMBL" id="MCG5446180.1"/>
    </source>
</evidence>
<gene>
    <name evidence="3" type="ORF">NIE79_004748</name>
</gene>
<dbReference type="Gene3D" id="3.40.50.300">
    <property type="entry name" value="P-loop containing nucleotide triphosphate hydrolases"/>
    <property type="match status" value="1"/>
</dbReference>
<keyword evidence="4" id="KW-1185">Reference proteome</keyword>
<accession>A0ABS9N885</accession>
<dbReference type="EMBL" id="JAKKFD010000044">
    <property type="protein sequence ID" value="MCG5446180.1"/>
    <property type="molecule type" value="Genomic_DNA"/>
</dbReference>
<dbReference type="InterPro" id="IPR034139">
    <property type="entry name" value="TOPRIM_OLD"/>
</dbReference>
<feature type="domain" description="OLD protein-like TOPRIM" evidence="2">
    <location>
        <begin position="294"/>
        <end position="365"/>
    </location>
</feature>
<dbReference type="Pfam" id="PF20469">
    <property type="entry name" value="OLD-like_TOPRIM"/>
    <property type="match status" value="1"/>
</dbReference>
<evidence type="ECO:0000313" key="4">
    <source>
        <dbReference type="Proteomes" id="UP001201629"/>
    </source>
</evidence>
<dbReference type="InterPro" id="IPR003959">
    <property type="entry name" value="ATPase_AAA_core"/>
</dbReference>
<sequence length="526" mass="56387">MTRPIEVRVLIGDLTKALLDAETGFGMWLTGLGGDGDLEHDPAPGSEDCVMLQLTVDADLEPLWTVVRHGEYDDGMPLTSGRRRALGLFRVDERVDTHLRWGRGSALARLTDGGADAAVIAVRRASRDTVFNDVAPSLQSTASQIATAAGAIGGGRFIELRPGWDPVASASPSALLLHEGTIPLTHAGLGSRRLIGIAAQELATQDGNILLVDEIEHGLEPHRLLHMLHELRKRSDQRQGQVIITTHSPIAVQAMAATDISVVRNVDGLTEITPVPEEINDAQGALRAGPSAVLARKVVVGEGATEAGILRAIIRHWDDERTSTDKPTHAALGVTFFNGGGANAAIRARVYQELGVTAALLVDHDDPGVDKHVEAARAAGVRIARWQSGNSTEAEIISVLTDEAGLLKIVELAVTHKGSQAVGSHLRAELPKLSPQDDPCTAAAWTTAGYSLDEVCAAVTAAAGGGSNKKDRDKKAWFKREDAGETLGEFIYQQWDRYQSTHLGAELTKVRRFIYSDEEPKDISQR</sequence>
<proteinExistence type="predicted"/>
<dbReference type="InterPro" id="IPR051396">
    <property type="entry name" value="Bact_Antivir_Def_Nuclease"/>
</dbReference>
<reference evidence="3 4" key="1">
    <citation type="submission" date="2022-01" db="EMBL/GenBank/DDBJ databases">
        <authorList>
            <person name="Riesco R."/>
            <person name="Trujillo M.E."/>
        </authorList>
    </citation>
    <scope>NUCLEOTIDE SEQUENCE [LARGE SCALE GENOMIC DNA]</scope>
    <source>
        <strain evidence="3 4">NIE79</strain>
    </source>
</reference>
<dbReference type="Pfam" id="PF13304">
    <property type="entry name" value="AAA_21"/>
    <property type="match status" value="1"/>
</dbReference>
<feature type="domain" description="ATPase AAA-type core" evidence="1">
    <location>
        <begin position="178"/>
        <end position="250"/>
    </location>
</feature>
<name>A0ABS9N885_9ACTN</name>
<dbReference type="PANTHER" id="PTHR43581:SF4">
    <property type="entry name" value="ATP_GTP PHOSPHATASE"/>
    <property type="match status" value="1"/>
</dbReference>
<dbReference type="Proteomes" id="UP001201629">
    <property type="component" value="Unassembled WGS sequence"/>
</dbReference>
<evidence type="ECO:0000259" key="1">
    <source>
        <dbReference type="Pfam" id="PF13304"/>
    </source>
</evidence>